<dbReference type="EMBL" id="EQ973788">
    <property type="protein sequence ID" value="EEF47630.1"/>
    <property type="molecule type" value="Genomic_DNA"/>
</dbReference>
<dbReference type="eggNOG" id="ENOG502S9QA">
    <property type="taxonomic scope" value="Eukaryota"/>
</dbReference>
<proteinExistence type="predicted"/>
<keyword evidence="1" id="KW-0472">Membrane</keyword>
<dbReference type="PANTHER" id="PTHR34115">
    <property type="entry name" value="PROTEIN, PUTATIVE-RELATED"/>
    <property type="match status" value="1"/>
</dbReference>
<feature type="transmembrane region" description="Helical" evidence="1">
    <location>
        <begin position="38"/>
        <end position="56"/>
    </location>
</feature>
<dbReference type="InParanoid" id="B9RLA5"/>
<evidence type="ECO:0000256" key="1">
    <source>
        <dbReference type="SAM" id="Phobius"/>
    </source>
</evidence>
<keyword evidence="3" id="KW-1185">Reference proteome</keyword>
<reference evidence="3" key="1">
    <citation type="journal article" date="2010" name="Nat. Biotechnol.">
        <title>Draft genome sequence of the oilseed species Ricinus communis.</title>
        <authorList>
            <person name="Chan A.P."/>
            <person name="Crabtree J."/>
            <person name="Zhao Q."/>
            <person name="Lorenzi H."/>
            <person name="Orvis J."/>
            <person name="Puiu D."/>
            <person name="Melake-Berhan A."/>
            <person name="Jones K.M."/>
            <person name="Redman J."/>
            <person name="Chen G."/>
            <person name="Cahoon E.B."/>
            <person name="Gedil M."/>
            <person name="Stanke M."/>
            <person name="Haas B.J."/>
            <person name="Wortman J.R."/>
            <person name="Fraser-Liggett C.M."/>
            <person name="Ravel J."/>
            <person name="Rabinowicz P.D."/>
        </authorList>
    </citation>
    <scope>NUCLEOTIDE SEQUENCE [LARGE SCALE GENOMIC DNA]</scope>
    <source>
        <strain evidence="3">cv. Hale</strain>
    </source>
</reference>
<organism evidence="2 3">
    <name type="scientific">Ricinus communis</name>
    <name type="common">Castor bean</name>
    <dbReference type="NCBI Taxonomy" id="3988"/>
    <lineage>
        <taxon>Eukaryota</taxon>
        <taxon>Viridiplantae</taxon>
        <taxon>Streptophyta</taxon>
        <taxon>Embryophyta</taxon>
        <taxon>Tracheophyta</taxon>
        <taxon>Spermatophyta</taxon>
        <taxon>Magnoliopsida</taxon>
        <taxon>eudicotyledons</taxon>
        <taxon>Gunneridae</taxon>
        <taxon>Pentapetalae</taxon>
        <taxon>rosids</taxon>
        <taxon>fabids</taxon>
        <taxon>Malpighiales</taxon>
        <taxon>Euphorbiaceae</taxon>
        <taxon>Acalyphoideae</taxon>
        <taxon>Acalypheae</taxon>
        <taxon>Ricinus</taxon>
    </lineage>
</organism>
<sequence length="189" mass="20708">MAGPSRISLPHSPRSFFSNRQQLSFNITYNIQNGQQQLITSTSLHAILAFVVPVLLDFIEIKCQGSSKSPFETHPVTTQFAIASLLAYSIAYGIELAFPSRLSQAIMMIIGSCSLASLASLLLPDAARPVPYVLYTSLLVGELYGVATKLCRWIHPRLVLNTTSSFWAPNMRRTTSLLPLTVVYGSTDA</sequence>
<dbReference type="Proteomes" id="UP000008311">
    <property type="component" value="Unassembled WGS sequence"/>
</dbReference>
<name>B9RLA5_RICCO</name>
<dbReference type="PANTHER" id="PTHR34115:SF5">
    <property type="entry name" value="PROTEIN, PUTATIVE-RELATED"/>
    <property type="match status" value="1"/>
</dbReference>
<protein>
    <submittedName>
        <fullName evidence="2">Uncharacterized protein</fullName>
    </submittedName>
</protein>
<evidence type="ECO:0000313" key="2">
    <source>
        <dbReference type="EMBL" id="EEF47630.1"/>
    </source>
</evidence>
<dbReference type="AlphaFoldDB" id="B9RLA5"/>
<evidence type="ECO:0000313" key="3">
    <source>
        <dbReference type="Proteomes" id="UP000008311"/>
    </source>
</evidence>
<accession>B9RLA5</accession>
<keyword evidence="1" id="KW-0812">Transmembrane</keyword>
<feature type="transmembrane region" description="Helical" evidence="1">
    <location>
        <begin position="76"/>
        <end position="98"/>
    </location>
</feature>
<keyword evidence="1" id="KW-1133">Transmembrane helix</keyword>
<dbReference type="InterPro" id="IPR053258">
    <property type="entry name" value="Ca-permeable_cation_channel"/>
</dbReference>
<gene>
    <name evidence="2" type="ORF">RCOM_1464570</name>
</gene>